<dbReference type="InterPro" id="IPR038732">
    <property type="entry name" value="HpyO/CreE_NAD-binding"/>
</dbReference>
<dbReference type="InterPro" id="IPR036188">
    <property type="entry name" value="FAD/NAD-bd_sf"/>
</dbReference>
<dbReference type="PANTHER" id="PTHR40254">
    <property type="entry name" value="BLR0577 PROTEIN"/>
    <property type="match status" value="1"/>
</dbReference>
<feature type="compositionally biased region" description="Low complexity" evidence="1">
    <location>
        <begin position="510"/>
        <end position="520"/>
    </location>
</feature>
<feature type="compositionally biased region" description="Basic residues" evidence="1">
    <location>
        <begin position="361"/>
        <end position="374"/>
    </location>
</feature>
<comment type="caution">
    <text evidence="3">The sequence shown here is derived from an EMBL/GenBank/DDBJ whole genome shotgun (WGS) entry which is preliminary data.</text>
</comment>
<feature type="region of interest" description="Disordered" evidence="1">
    <location>
        <begin position="34"/>
        <end position="56"/>
    </location>
</feature>
<dbReference type="EMBL" id="QQXL01000009">
    <property type="protein sequence ID" value="RKW69476.1"/>
    <property type="molecule type" value="Genomic_DNA"/>
</dbReference>
<dbReference type="RefSeq" id="WP_121486047.1">
    <property type="nucleotide sequence ID" value="NZ_QQXL01000009.1"/>
</dbReference>
<dbReference type="Pfam" id="PF13454">
    <property type="entry name" value="NAD_binding_9"/>
    <property type="match status" value="1"/>
</dbReference>
<dbReference type="InterPro" id="IPR052189">
    <property type="entry name" value="L-asp_N-monooxygenase_NS-form"/>
</dbReference>
<evidence type="ECO:0000313" key="4">
    <source>
        <dbReference type="Proteomes" id="UP000273119"/>
    </source>
</evidence>
<dbReference type="PANTHER" id="PTHR40254:SF1">
    <property type="entry name" value="BLR0577 PROTEIN"/>
    <property type="match status" value="1"/>
</dbReference>
<sequence length="627" mass="66354">MTQTADLAIVGGGPSALRALAELDILLAARQEAGAQEGGDQEVRGEESAGRATLAGTPPRLPRIVVMELAEPGAGAVWDTQQPEHLILNASSSIVDLSCPQVPLSYDQWAGSSQDSFPPRASVGRYLAWAFARLQASPRWELSVRRAWVDAVSPHAVGYSLRLLPAREPADALDAGHAQPREEVHAREVLLCTGHAPRTVPDHLALSGRHSGLQPHPNPAPGVPAAGSLCAIRGAALTAFDVIADLTLGRGGGFAAAPDGRLNYIPSGAEPAHLQMWSRSGLMMLPKPSGRTPGLAAAVQALTRSLEPGSVPDDAWWQQIRDAAIAAACTAGIELAPAALDAVWAETHHVASGQQTDPAHHHAPAHRHDPAHHHAPADITPACLERWRADLARAQGVVDADPRWWWGRAWAAGYSDVVRSLDRAQRDRESWSRFRARAALLEKWAFGPPARTIERLVALSESGLLTVHHGAPPPSGGESNTHTVDAITPGPGVLRSPALWGPPAAETGQDPAAPAAAMPDPAMPDAAWSALWAGLLADGLATVRPGERGVLTSREGQCAGPNGAPTPGLYALGRPTEDPTVGHDSLQRRLRPEFSLWAAGWSQRFRGRLFSPLLSPPLLRPTKSKDS</sequence>
<accession>A0A496PFR1</accession>
<evidence type="ECO:0000259" key="2">
    <source>
        <dbReference type="Pfam" id="PF13454"/>
    </source>
</evidence>
<gene>
    <name evidence="3" type="ORF">DWQ67_13075</name>
</gene>
<organism evidence="3 4">
    <name type="scientific">Galactobacter caseinivorans</name>
    <dbReference type="NCBI Taxonomy" id="2676123"/>
    <lineage>
        <taxon>Bacteria</taxon>
        <taxon>Bacillati</taxon>
        <taxon>Actinomycetota</taxon>
        <taxon>Actinomycetes</taxon>
        <taxon>Micrococcales</taxon>
        <taxon>Micrococcaceae</taxon>
        <taxon>Galactobacter</taxon>
    </lineage>
</organism>
<proteinExistence type="predicted"/>
<name>A0A496PFR1_9MICC</name>
<dbReference type="Proteomes" id="UP000273119">
    <property type="component" value="Unassembled WGS sequence"/>
</dbReference>
<feature type="region of interest" description="Disordered" evidence="1">
    <location>
        <begin position="496"/>
        <end position="520"/>
    </location>
</feature>
<dbReference type="AlphaFoldDB" id="A0A496PFR1"/>
<keyword evidence="4" id="KW-1185">Reference proteome</keyword>
<evidence type="ECO:0000256" key="1">
    <source>
        <dbReference type="SAM" id="MobiDB-lite"/>
    </source>
</evidence>
<evidence type="ECO:0000313" key="3">
    <source>
        <dbReference type="EMBL" id="RKW69476.1"/>
    </source>
</evidence>
<dbReference type="SUPFAM" id="SSF51905">
    <property type="entry name" value="FAD/NAD(P)-binding domain"/>
    <property type="match status" value="1"/>
</dbReference>
<feature type="domain" description="FAD-dependent urate hydroxylase HpyO/Asp monooxygenase CreE-like FAD/NAD(P)-binding" evidence="2">
    <location>
        <begin position="58"/>
        <end position="195"/>
    </location>
</feature>
<feature type="region of interest" description="Disordered" evidence="1">
    <location>
        <begin position="350"/>
        <end position="376"/>
    </location>
</feature>
<dbReference type="Gene3D" id="3.50.50.60">
    <property type="entry name" value="FAD/NAD(P)-binding domain"/>
    <property type="match status" value="1"/>
</dbReference>
<protein>
    <recommendedName>
        <fullName evidence="2">FAD-dependent urate hydroxylase HpyO/Asp monooxygenase CreE-like FAD/NAD(P)-binding domain-containing protein</fullName>
    </recommendedName>
</protein>
<reference evidence="3 4" key="1">
    <citation type="submission" date="2018-07" db="EMBL/GenBank/DDBJ databases">
        <title>Arthrobacter sp. nov., isolated from raw cow's milk with high bacterial count.</title>
        <authorList>
            <person name="Hahne J."/>
            <person name="Isele D."/>
            <person name="Lipski A."/>
        </authorList>
    </citation>
    <scope>NUCLEOTIDE SEQUENCE [LARGE SCALE GENOMIC DNA]</scope>
    <source>
        <strain evidence="3 4">JZ R-183</strain>
    </source>
</reference>